<dbReference type="PANTHER" id="PTHR24321:SF8">
    <property type="entry name" value="ESTRADIOL 17-BETA-DEHYDROGENASE 8-RELATED"/>
    <property type="match status" value="1"/>
</dbReference>
<gene>
    <name evidence="3" type="ORF">SAMN04488054_13515</name>
</gene>
<sequence length="138" mass="14444">MTGTMRVTRKMLELFQQQQQGVIVNMASITGLTGGRGGLAYTASKHAVVGMTKNIAAHYADQHIRANAIAPSQVPTAITQSGKTPDTYGMKAATKGLNLMPQAGTSEEIAHIALFLGSEHASFLNGAVIPADGGWSAY</sequence>
<proteinExistence type="inferred from homology"/>
<dbReference type="PRINTS" id="PR00081">
    <property type="entry name" value="GDHRDH"/>
</dbReference>
<organism evidence="3 4">
    <name type="scientific">Salibacterium qingdaonense</name>
    <dbReference type="NCBI Taxonomy" id="266892"/>
    <lineage>
        <taxon>Bacteria</taxon>
        <taxon>Bacillati</taxon>
        <taxon>Bacillota</taxon>
        <taxon>Bacilli</taxon>
        <taxon>Bacillales</taxon>
        <taxon>Bacillaceae</taxon>
    </lineage>
</organism>
<dbReference type="CDD" id="cd05233">
    <property type="entry name" value="SDR_c"/>
    <property type="match status" value="1"/>
</dbReference>
<dbReference type="Pfam" id="PF13561">
    <property type="entry name" value="adh_short_C2"/>
    <property type="match status" value="1"/>
</dbReference>
<dbReference type="STRING" id="266892.SAMN04488054_13515"/>
<dbReference type="Gene3D" id="3.40.50.720">
    <property type="entry name" value="NAD(P)-binding Rossmann-like Domain"/>
    <property type="match status" value="1"/>
</dbReference>
<accession>A0A1I4Q1A4</accession>
<evidence type="ECO:0000313" key="4">
    <source>
        <dbReference type="Proteomes" id="UP000199668"/>
    </source>
</evidence>
<dbReference type="SUPFAM" id="SSF51735">
    <property type="entry name" value="NAD(P)-binding Rossmann-fold domains"/>
    <property type="match status" value="1"/>
</dbReference>
<comment type="similarity">
    <text evidence="1">Belongs to the short-chain dehydrogenases/reductases (SDR) family.</text>
</comment>
<dbReference type="InterPro" id="IPR002347">
    <property type="entry name" value="SDR_fam"/>
</dbReference>
<keyword evidence="2" id="KW-0560">Oxidoreductase</keyword>
<dbReference type="EMBL" id="FOTY01000035">
    <property type="protein sequence ID" value="SFM33858.1"/>
    <property type="molecule type" value="Genomic_DNA"/>
</dbReference>
<evidence type="ECO:0000256" key="2">
    <source>
        <dbReference type="ARBA" id="ARBA00023002"/>
    </source>
</evidence>
<name>A0A1I4Q1A4_9BACI</name>
<dbReference type="PANTHER" id="PTHR24321">
    <property type="entry name" value="DEHYDROGENASES, SHORT CHAIN"/>
    <property type="match status" value="1"/>
</dbReference>
<dbReference type="PRINTS" id="PR00080">
    <property type="entry name" value="SDRFAMILY"/>
</dbReference>
<reference evidence="3 4" key="1">
    <citation type="submission" date="2016-10" db="EMBL/GenBank/DDBJ databases">
        <authorList>
            <person name="de Groot N.N."/>
        </authorList>
    </citation>
    <scope>NUCLEOTIDE SEQUENCE [LARGE SCALE GENOMIC DNA]</scope>
    <source>
        <strain evidence="3 4">CGMCC 1.6134</strain>
    </source>
</reference>
<dbReference type="AlphaFoldDB" id="A0A1I4Q1A4"/>
<evidence type="ECO:0000256" key="1">
    <source>
        <dbReference type="ARBA" id="ARBA00006484"/>
    </source>
</evidence>
<protein>
    <submittedName>
        <fullName evidence="3">Short chain dehydrogenase</fullName>
    </submittedName>
</protein>
<keyword evidence="4" id="KW-1185">Reference proteome</keyword>
<dbReference type="GO" id="GO:0016491">
    <property type="term" value="F:oxidoreductase activity"/>
    <property type="evidence" value="ECO:0007669"/>
    <property type="project" value="UniProtKB-KW"/>
</dbReference>
<dbReference type="Proteomes" id="UP000199668">
    <property type="component" value="Unassembled WGS sequence"/>
</dbReference>
<dbReference type="PROSITE" id="PS00061">
    <property type="entry name" value="ADH_SHORT"/>
    <property type="match status" value="1"/>
</dbReference>
<dbReference type="InterPro" id="IPR036291">
    <property type="entry name" value="NAD(P)-bd_dom_sf"/>
</dbReference>
<dbReference type="InterPro" id="IPR020904">
    <property type="entry name" value="Sc_DH/Rdtase_CS"/>
</dbReference>
<evidence type="ECO:0000313" key="3">
    <source>
        <dbReference type="EMBL" id="SFM33858.1"/>
    </source>
</evidence>